<evidence type="ECO:0008006" key="3">
    <source>
        <dbReference type="Google" id="ProtNLM"/>
    </source>
</evidence>
<dbReference type="RefSeq" id="WP_072303107.1">
    <property type="nucleotide sequence ID" value="NZ_FPIY01000002.1"/>
</dbReference>
<dbReference type="AlphaFoldDB" id="A0A1K1NWR4"/>
<evidence type="ECO:0000313" key="2">
    <source>
        <dbReference type="Proteomes" id="UP000183257"/>
    </source>
</evidence>
<evidence type="ECO:0000313" key="1">
    <source>
        <dbReference type="EMBL" id="SFW39743.1"/>
    </source>
</evidence>
<accession>A0A1K1NWR4</accession>
<dbReference type="InterPro" id="IPR018592">
    <property type="entry name" value="DUF2024"/>
</dbReference>
<dbReference type="STRING" id="76595.SAMN05660313_01426"/>
<protein>
    <recommendedName>
        <fullName evidence="3">DUF2024 domain-containing protein</fullName>
    </recommendedName>
</protein>
<dbReference type="Pfam" id="PF09630">
    <property type="entry name" value="DUF2024"/>
    <property type="match status" value="1"/>
</dbReference>
<dbReference type="InterPro" id="IPR023122">
    <property type="entry name" value="NE1680-like_sf"/>
</dbReference>
<dbReference type="Proteomes" id="UP000183257">
    <property type="component" value="Unassembled WGS sequence"/>
</dbReference>
<keyword evidence="2" id="KW-1185">Reference proteome</keyword>
<gene>
    <name evidence="1" type="ORF">SAMN05660313_01426</name>
</gene>
<reference evidence="2" key="1">
    <citation type="submission" date="2016-11" db="EMBL/GenBank/DDBJ databases">
        <authorList>
            <person name="Varghese N."/>
            <person name="Submissions S."/>
        </authorList>
    </citation>
    <scope>NUCLEOTIDE SEQUENCE [LARGE SCALE GENOMIC DNA]</scope>
    <source>
        <strain evidence="2">DSM 24786</strain>
    </source>
</reference>
<name>A0A1K1NWR4_9FLAO</name>
<sequence>MKISVYDTYVPKNNQLMHFDILTEENETLKNVLNYGKGYLQSKGLVNYKLNTKECKFCHIEVAPTHIEKEIKENGYFIIEMENC</sequence>
<dbReference type="OrthoDB" id="9795699at2"/>
<dbReference type="EMBL" id="FPIY01000002">
    <property type="protein sequence ID" value="SFW39743.1"/>
    <property type="molecule type" value="Genomic_DNA"/>
</dbReference>
<proteinExistence type="predicted"/>
<dbReference type="Gene3D" id="3.10.510.10">
    <property type="entry name" value="NE1680-like"/>
    <property type="match status" value="1"/>
</dbReference>
<dbReference type="SUPFAM" id="SSF160766">
    <property type="entry name" value="NE1680-like"/>
    <property type="match status" value="1"/>
</dbReference>
<organism evidence="1 2">
    <name type="scientific">Cellulophaga fucicola</name>
    <dbReference type="NCBI Taxonomy" id="76595"/>
    <lineage>
        <taxon>Bacteria</taxon>
        <taxon>Pseudomonadati</taxon>
        <taxon>Bacteroidota</taxon>
        <taxon>Flavobacteriia</taxon>
        <taxon>Flavobacteriales</taxon>
        <taxon>Flavobacteriaceae</taxon>
        <taxon>Cellulophaga</taxon>
    </lineage>
</organism>